<keyword evidence="4 11" id="KW-0812">Transmembrane</keyword>
<evidence type="ECO:0000256" key="4">
    <source>
        <dbReference type="ARBA" id="ARBA00022692"/>
    </source>
</evidence>
<dbReference type="GO" id="GO:0015385">
    <property type="term" value="F:sodium:proton antiporter activity"/>
    <property type="evidence" value="ECO:0007669"/>
    <property type="project" value="InterPro"/>
</dbReference>
<evidence type="ECO:0000259" key="13">
    <source>
        <dbReference type="Pfam" id="PF00999"/>
    </source>
</evidence>
<dbReference type="GO" id="GO:0015386">
    <property type="term" value="F:potassium:proton antiporter activity"/>
    <property type="evidence" value="ECO:0007669"/>
    <property type="project" value="TreeGrafter"/>
</dbReference>
<feature type="transmembrane region" description="Helical" evidence="11">
    <location>
        <begin position="515"/>
        <end position="537"/>
    </location>
</feature>
<evidence type="ECO:0000313" key="14">
    <source>
        <dbReference type="EMBL" id="CAD8370606.1"/>
    </source>
</evidence>
<dbReference type="PANTHER" id="PTHR10110">
    <property type="entry name" value="SODIUM/HYDROGEN EXCHANGER"/>
    <property type="match status" value="1"/>
</dbReference>
<keyword evidence="9" id="KW-0739">Sodium transport</keyword>
<evidence type="ECO:0000256" key="11">
    <source>
        <dbReference type="SAM" id="Phobius"/>
    </source>
</evidence>
<gene>
    <name evidence="14" type="ORF">PBAH0796_LOCUS19933</name>
</gene>
<keyword evidence="12" id="KW-0732">Signal</keyword>
<keyword evidence="3" id="KW-1003">Cell membrane</keyword>
<dbReference type="GO" id="GO:0005886">
    <property type="term" value="C:plasma membrane"/>
    <property type="evidence" value="ECO:0007669"/>
    <property type="project" value="UniProtKB-SubCell"/>
</dbReference>
<name>A0A7S0APW0_9DINO</name>
<keyword evidence="7" id="KW-0406">Ion transport</keyword>
<dbReference type="EMBL" id="HBEG01032681">
    <property type="protein sequence ID" value="CAD8370606.1"/>
    <property type="molecule type" value="Transcribed_RNA"/>
</dbReference>
<accession>A0A7S0APW0</accession>
<feature type="chain" id="PRO_5031069363" description="Cation/H+ exchanger transmembrane domain-containing protein" evidence="12">
    <location>
        <begin position="26"/>
        <end position="876"/>
    </location>
</feature>
<protein>
    <recommendedName>
        <fullName evidence="13">Cation/H+ exchanger transmembrane domain-containing protein</fullName>
    </recommendedName>
</protein>
<dbReference type="InterPro" id="IPR018422">
    <property type="entry name" value="Cation/H_exchanger_CPA1"/>
</dbReference>
<feature type="transmembrane region" description="Helical" evidence="11">
    <location>
        <begin position="388"/>
        <end position="406"/>
    </location>
</feature>
<feature type="domain" description="Cation/H+ exchanger transmembrane" evidence="13">
    <location>
        <begin position="175"/>
        <end position="573"/>
    </location>
</feature>
<dbReference type="PANTHER" id="PTHR10110:SF86">
    <property type="entry name" value="SODIUM_HYDROGEN EXCHANGER 7"/>
    <property type="match status" value="1"/>
</dbReference>
<keyword evidence="6" id="KW-0915">Sodium</keyword>
<dbReference type="AlphaFoldDB" id="A0A7S0APW0"/>
<dbReference type="Gene3D" id="6.10.140.1330">
    <property type="match status" value="1"/>
</dbReference>
<evidence type="ECO:0000256" key="9">
    <source>
        <dbReference type="ARBA" id="ARBA00023201"/>
    </source>
</evidence>
<reference evidence="14" key="1">
    <citation type="submission" date="2021-01" db="EMBL/GenBank/DDBJ databases">
        <authorList>
            <person name="Corre E."/>
            <person name="Pelletier E."/>
            <person name="Niang G."/>
            <person name="Scheremetjew M."/>
            <person name="Finn R."/>
            <person name="Kale V."/>
            <person name="Holt S."/>
            <person name="Cochrane G."/>
            <person name="Meng A."/>
            <person name="Brown T."/>
            <person name="Cohen L."/>
        </authorList>
    </citation>
    <scope>NUCLEOTIDE SEQUENCE</scope>
    <source>
        <strain evidence="14">Pbaha01</strain>
    </source>
</reference>
<organism evidence="14">
    <name type="scientific">Pyrodinium bahamense</name>
    <dbReference type="NCBI Taxonomy" id="73915"/>
    <lineage>
        <taxon>Eukaryota</taxon>
        <taxon>Sar</taxon>
        <taxon>Alveolata</taxon>
        <taxon>Dinophyceae</taxon>
        <taxon>Gonyaulacales</taxon>
        <taxon>Pyrocystaceae</taxon>
        <taxon>Pyrodinium</taxon>
    </lineage>
</organism>
<evidence type="ECO:0000256" key="2">
    <source>
        <dbReference type="ARBA" id="ARBA00022448"/>
    </source>
</evidence>
<evidence type="ECO:0000256" key="10">
    <source>
        <dbReference type="SAM" id="MobiDB-lite"/>
    </source>
</evidence>
<feature type="transmembrane region" description="Helical" evidence="11">
    <location>
        <begin position="329"/>
        <end position="352"/>
    </location>
</feature>
<feature type="signal peptide" evidence="12">
    <location>
        <begin position="1"/>
        <end position="25"/>
    </location>
</feature>
<comment type="subcellular location">
    <subcellularLocation>
        <location evidence="1">Cell membrane</location>
        <topology evidence="1">Multi-pass membrane protein</topology>
    </subcellularLocation>
</comment>
<feature type="transmembrane region" description="Helical" evidence="11">
    <location>
        <begin position="442"/>
        <end position="462"/>
    </location>
</feature>
<keyword evidence="2" id="KW-0813">Transport</keyword>
<proteinExistence type="predicted"/>
<dbReference type="GO" id="GO:0098719">
    <property type="term" value="P:sodium ion import across plasma membrane"/>
    <property type="evidence" value="ECO:0007669"/>
    <property type="project" value="TreeGrafter"/>
</dbReference>
<feature type="transmembrane region" description="Helical" evidence="11">
    <location>
        <begin position="180"/>
        <end position="199"/>
    </location>
</feature>
<evidence type="ECO:0000256" key="3">
    <source>
        <dbReference type="ARBA" id="ARBA00022475"/>
    </source>
</evidence>
<keyword evidence="8 11" id="KW-0472">Membrane</keyword>
<sequence length="876" mass="96790">MAGRWPASAASALLAAAALSRISSATSLPEDLVLFVQVSMNTTRNGEEATREAHRSATMRLEALGASKEELISDTVPPLLPDWTRDFVRDGPDAQEPKPNEPSAVGHGEQQSSHGATSGPLHRLKGPDEEGDLPPPSPDGESNHVEGQHHHGYLCLAFLLGGLGLGSVLQMVQERFLKRVPYTCMLFILGWIFATIHHFRPKDHWSAWPTWFISVDIWEQIDPHLVFYVFLPVLIFIEAMRLNVKLAAKCLGQVTVLACPGVVIGTLLTGLFSKYCFPYGWDWPTALIFGSILSATDPVAVVALFQTLGVSARLTMIISGESLLNDGTAIVLFELMLKLLLGGSITVGFTVIFFVRMALLSAVLGAFLAFVALTIISWCAESNYHTDAMIQVVVTICLSLLCFFLAENECETSGVLTVVSAGCVFSYVAWPRFVSKETMRTVWEALEFVGNTLIFLLAGLLFASKCLSRSHVLQWRDLGYLILLYIVVTLIRAVMIILLWPILQLVGARMTWQEAVVMVWAGLRGAVGLVLAIILDLEPTVSQEIGSHIIFHVGGIAMLTIIINSTSCGPLLRALDMTKTPEIEDQTLAHLAKVSDEHARTALDEIMRSDDPRFQGVNMESVRALTPPLASCVKIDQVDMKKAVDVASKLRMYREIFMRAVQRRYWTDIEQGMIPKNSRIARILLYSTDEALSNSKQSLSDWDCVVENIDHNFRPLQRLCNAWPFRLFPALQQWFPSTHTVQMWKVYAALSFVEAHRAAQTQVPAYFGNDSVLSPRVQEQVNRESTVQCEKAVALLKTIPEELIGLGKSRMLAGKMLQLQLEKVNTLHEEGILHGHGATQLSHHIHEVQREVVGVAFAGKGAEKALLGKPGNPVTH</sequence>
<feature type="transmembrane region" description="Helical" evidence="11">
    <location>
        <begin position="225"/>
        <end position="242"/>
    </location>
</feature>
<feature type="transmembrane region" description="Helical" evidence="11">
    <location>
        <begin position="151"/>
        <end position="168"/>
    </location>
</feature>
<keyword evidence="5 11" id="KW-1133">Transmembrane helix</keyword>
<dbReference type="GO" id="GO:0051453">
    <property type="term" value="P:regulation of intracellular pH"/>
    <property type="evidence" value="ECO:0007669"/>
    <property type="project" value="TreeGrafter"/>
</dbReference>
<evidence type="ECO:0000256" key="1">
    <source>
        <dbReference type="ARBA" id="ARBA00004651"/>
    </source>
</evidence>
<feature type="transmembrane region" description="Helical" evidence="11">
    <location>
        <begin position="549"/>
        <end position="572"/>
    </location>
</feature>
<feature type="transmembrane region" description="Helical" evidence="11">
    <location>
        <begin position="358"/>
        <end position="376"/>
    </location>
</feature>
<feature type="transmembrane region" description="Helical" evidence="11">
    <location>
        <begin position="482"/>
        <end position="503"/>
    </location>
</feature>
<feature type="region of interest" description="Disordered" evidence="10">
    <location>
        <begin position="72"/>
        <end position="146"/>
    </location>
</feature>
<evidence type="ECO:0000256" key="5">
    <source>
        <dbReference type="ARBA" id="ARBA00022989"/>
    </source>
</evidence>
<feature type="compositionally biased region" description="Basic and acidic residues" evidence="10">
    <location>
        <begin position="83"/>
        <end position="99"/>
    </location>
</feature>
<evidence type="ECO:0000256" key="6">
    <source>
        <dbReference type="ARBA" id="ARBA00023053"/>
    </source>
</evidence>
<feature type="transmembrane region" description="Helical" evidence="11">
    <location>
        <begin position="285"/>
        <end position="308"/>
    </location>
</feature>
<feature type="transmembrane region" description="Helical" evidence="11">
    <location>
        <begin position="412"/>
        <end position="430"/>
    </location>
</feature>
<evidence type="ECO:0000256" key="12">
    <source>
        <dbReference type="SAM" id="SignalP"/>
    </source>
</evidence>
<dbReference type="Pfam" id="PF00999">
    <property type="entry name" value="Na_H_Exchanger"/>
    <property type="match status" value="1"/>
</dbReference>
<evidence type="ECO:0000256" key="7">
    <source>
        <dbReference type="ARBA" id="ARBA00023065"/>
    </source>
</evidence>
<dbReference type="InterPro" id="IPR006153">
    <property type="entry name" value="Cation/H_exchanger_TM"/>
</dbReference>
<feature type="transmembrane region" description="Helical" evidence="11">
    <location>
        <begin position="254"/>
        <end position="273"/>
    </location>
</feature>
<evidence type="ECO:0000256" key="8">
    <source>
        <dbReference type="ARBA" id="ARBA00023136"/>
    </source>
</evidence>